<dbReference type="EMBL" id="VDUY01000006">
    <property type="protein sequence ID" value="TXL64140.1"/>
    <property type="molecule type" value="Genomic_DNA"/>
</dbReference>
<dbReference type="Gene3D" id="3.10.450.160">
    <property type="entry name" value="inner membrane protein cigr"/>
    <property type="match status" value="1"/>
</dbReference>
<evidence type="ECO:0000256" key="1">
    <source>
        <dbReference type="SAM" id="MobiDB-lite"/>
    </source>
</evidence>
<keyword evidence="3" id="KW-0732">Signal</keyword>
<feature type="transmembrane region" description="Helical" evidence="2">
    <location>
        <begin position="154"/>
        <end position="177"/>
    </location>
</feature>
<feature type="signal peptide" evidence="3">
    <location>
        <begin position="1"/>
        <end position="24"/>
    </location>
</feature>
<dbReference type="RefSeq" id="WP_147705201.1">
    <property type="nucleotide sequence ID" value="NZ_VDUY01000006.1"/>
</dbReference>
<dbReference type="InterPro" id="IPR024572">
    <property type="entry name" value="RcnB"/>
</dbReference>
<feature type="compositionally biased region" description="Pro residues" evidence="1">
    <location>
        <begin position="92"/>
        <end position="107"/>
    </location>
</feature>
<dbReference type="OrthoDB" id="6687316at2"/>
<keyword evidence="2" id="KW-0472">Membrane</keyword>
<evidence type="ECO:0000256" key="2">
    <source>
        <dbReference type="SAM" id="Phobius"/>
    </source>
</evidence>
<protein>
    <submittedName>
        <fullName evidence="4">RcnB family protein</fullName>
    </submittedName>
</protein>
<evidence type="ECO:0000256" key="3">
    <source>
        <dbReference type="SAM" id="SignalP"/>
    </source>
</evidence>
<gene>
    <name evidence="4" type="ORF">FHP08_14450</name>
</gene>
<dbReference type="Proteomes" id="UP000321548">
    <property type="component" value="Unassembled WGS sequence"/>
</dbReference>
<dbReference type="Pfam" id="PF11776">
    <property type="entry name" value="RcnB"/>
    <property type="match status" value="1"/>
</dbReference>
<comment type="caution">
    <text evidence="4">The sequence shown here is derived from an EMBL/GenBank/DDBJ whole genome shotgun (WGS) entry which is preliminary data.</text>
</comment>
<organism evidence="4 5">
    <name type="scientific">Zeimonas arvi</name>
    <dbReference type="NCBI Taxonomy" id="2498847"/>
    <lineage>
        <taxon>Bacteria</taxon>
        <taxon>Pseudomonadati</taxon>
        <taxon>Pseudomonadota</taxon>
        <taxon>Betaproteobacteria</taxon>
        <taxon>Burkholderiales</taxon>
        <taxon>Burkholderiaceae</taxon>
        <taxon>Zeimonas</taxon>
    </lineage>
</organism>
<reference evidence="4 5" key="1">
    <citation type="submission" date="2019-06" db="EMBL/GenBank/DDBJ databases">
        <title>Quisquiliibacterium sp. nov., isolated from a maize field.</title>
        <authorList>
            <person name="Lin S.-Y."/>
            <person name="Tsai C.-F."/>
            <person name="Young C.-C."/>
        </authorList>
    </citation>
    <scope>NUCLEOTIDE SEQUENCE [LARGE SCALE GENOMIC DNA]</scope>
    <source>
        <strain evidence="4 5">CC-CFT501</strain>
    </source>
</reference>
<keyword evidence="5" id="KW-1185">Reference proteome</keyword>
<name>A0A5C8NQW0_9BURK</name>
<feature type="chain" id="PRO_5023145335" evidence="3">
    <location>
        <begin position="25"/>
        <end position="179"/>
    </location>
</feature>
<evidence type="ECO:0000313" key="5">
    <source>
        <dbReference type="Proteomes" id="UP000321548"/>
    </source>
</evidence>
<sequence length="179" mass="20594">MKASKLVSAVTAAALALGSVGAIAQPRGDQPRQYQDDRRGPPNRADQPRRPDARDQQRYERREREQRQFREHRREEYRRDDRYRGDARPGYRPGPPPHASRPGPPPHSNAGGRGAGPRHDIYRGARLPAYYRTQHYVVTDWRYHRLPQPPRGHYWVQVGADYLLVAIATGIVVQLMLGY</sequence>
<evidence type="ECO:0000313" key="4">
    <source>
        <dbReference type="EMBL" id="TXL64140.1"/>
    </source>
</evidence>
<dbReference type="AlphaFoldDB" id="A0A5C8NQW0"/>
<feature type="compositionally biased region" description="Basic and acidic residues" evidence="1">
    <location>
        <begin position="34"/>
        <end position="89"/>
    </location>
</feature>
<keyword evidence="2" id="KW-1133">Transmembrane helix</keyword>
<accession>A0A5C8NQW0</accession>
<keyword evidence="2" id="KW-0812">Transmembrane</keyword>
<proteinExistence type="predicted"/>
<feature type="region of interest" description="Disordered" evidence="1">
    <location>
        <begin position="19"/>
        <end position="120"/>
    </location>
</feature>